<evidence type="ECO:0000313" key="9">
    <source>
        <dbReference type="Proteomes" id="UP000823862"/>
    </source>
</evidence>
<feature type="transmembrane region" description="Helical" evidence="6">
    <location>
        <begin position="283"/>
        <end position="304"/>
    </location>
</feature>
<comment type="subcellular location">
    <subcellularLocation>
        <location evidence="1">Cell membrane</location>
        <topology evidence="1">Multi-pass membrane protein</topology>
    </subcellularLocation>
</comment>
<evidence type="ECO:0000259" key="7">
    <source>
        <dbReference type="Pfam" id="PF12698"/>
    </source>
</evidence>
<proteinExistence type="predicted"/>
<dbReference type="GO" id="GO:0005886">
    <property type="term" value="C:plasma membrane"/>
    <property type="evidence" value="ECO:0007669"/>
    <property type="project" value="UniProtKB-SubCell"/>
</dbReference>
<dbReference type="InterPro" id="IPR051449">
    <property type="entry name" value="ABC-2_transporter_component"/>
</dbReference>
<reference evidence="8" key="1">
    <citation type="journal article" date="2021" name="PeerJ">
        <title>Extensive microbial diversity within the chicken gut microbiome revealed by metagenomics and culture.</title>
        <authorList>
            <person name="Gilroy R."/>
            <person name="Ravi A."/>
            <person name="Getino M."/>
            <person name="Pursley I."/>
            <person name="Horton D.L."/>
            <person name="Alikhan N.F."/>
            <person name="Baker D."/>
            <person name="Gharbi K."/>
            <person name="Hall N."/>
            <person name="Watson M."/>
            <person name="Adriaenssens E.M."/>
            <person name="Foster-Nyarko E."/>
            <person name="Jarju S."/>
            <person name="Secka A."/>
            <person name="Antonio M."/>
            <person name="Oren A."/>
            <person name="Chaudhuri R.R."/>
            <person name="La Ragione R."/>
            <person name="Hildebrand F."/>
            <person name="Pallen M.J."/>
        </authorList>
    </citation>
    <scope>NUCLEOTIDE SEQUENCE</scope>
    <source>
        <strain evidence="8">ChiHjej12B11-9795</strain>
    </source>
</reference>
<feature type="transmembrane region" description="Helical" evidence="6">
    <location>
        <begin position="373"/>
        <end position="391"/>
    </location>
</feature>
<dbReference type="InterPro" id="IPR013525">
    <property type="entry name" value="ABC2_TM"/>
</dbReference>
<dbReference type="PANTHER" id="PTHR30294">
    <property type="entry name" value="MEMBRANE COMPONENT OF ABC TRANSPORTER YHHJ-RELATED"/>
    <property type="match status" value="1"/>
</dbReference>
<dbReference type="Proteomes" id="UP000823862">
    <property type="component" value="Unassembled WGS sequence"/>
</dbReference>
<dbReference type="PANTHER" id="PTHR30294:SF46">
    <property type="entry name" value="ABC TRANSPORTER PERMEASE"/>
    <property type="match status" value="1"/>
</dbReference>
<feature type="transmembrane region" description="Helical" evidence="6">
    <location>
        <begin position="194"/>
        <end position="219"/>
    </location>
</feature>
<name>A0A9D2HVI4_9BACE</name>
<feature type="transmembrane region" description="Helical" evidence="6">
    <location>
        <begin position="311"/>
        <end position="329"/>
    </location>
</feature>
<dbReference type="EMBL" id="DWZI01000005">
    <property type="protein sequence ID" value="HJA84863.1"/>
    <property type="molecule type" value="Genomic_DNA"/>
</dbReference>
<organism evidence="8 9">
    <name type="scientific">Candidatus Bacteroides avicola</name>
    <dbReference type="NCBI Taxonomy" id="2838468"/>
    <lineage>
        <taxon>Bacteria</taxon>
        <taxon>Pseudomonadati</taxon>
        <taxon>Bacteroidota</taxon>
        <taxon>Bacteroidia</taxon>
        <taxon>Bacteroidales</taxon>
        <taxon>Bacteroidaceae</taxon>
        <taxon>Bacteroides</taxon>
    </lineage>
</organism>
<dbReference type="GO" id="GO:0140359">
    <property type="term" value="F:ABC-type transporter activity"/>
    <property type="evidence" value="ECO:0007669"/>
    <property type="project" value="InterPro"/>
</dbReference>
<dbReference type="Pfam" id="PF12698">
    <property type="entry name" value="ABC2_membrane_3"/>
    <property type="match status" value="1"/>
</dbReference>
<evidence type="ECO:0000256" key="4">
    <source>
        <dbReference type="ARBA" id="ARBA00022989"/>
    </source>
</evidence>
<keyword evidence="4 6" id="KW-1133">Transmembrane helix</keyword>
<evidence type="ECO:0000256" key="2">
    <source>
        <dbReference type="ARBA" id="ARBA00022475"/>
    </source>
</evidence>
<evidence type="ECO:0000256" key="6">
    <source>
        <dbReference type="SAM" id="Phobius"/>
    </source>
</evidence>
<comment type="caution">
    <text evidence="8">The sequence shown here is derived from an EMBL/GenBank/DDBJ whole genome shotgun (WGS) entry which is preliminary data.</text>
</comment>
<accession>A0A9D2HVI4</accession>
<feature type="transmembrane region" description="Helical" evidence="6">
    <location>
        <begin position="250"/>
        <end position="271"/>
    </location>
</feature>
<keyword evidence="5 6" id="KW-0472">Membrane</keyword>
<reference evidence="8" key="2">
    <citation type="submission" date="2021-04" db="EMBL/GenBank/DDBJ databases">
        <authorList>
            <person name="Gilroy R."/>
        </authorList>
    </citation>
    <scope>NUCLEOTIDE SEQUENCE</scope>
    <source>
        <strain evidence="8">ChiHjej12B11-9795</strain>
    </source>
</reference>
<evidence type="ECO:0000313" key="8">
    <source>
        <dbReference type="EMBL" id="HJA84863.1"/>
    </source>
</evidence>
<evidence type="ECO:0000256" key="5">
    <source>
        <dbReference type="ARBA" id="ARBA00023136"/>
    </source>
</evidence>
<protein>
    <submittedName>
        <fullName evidence="8">ABC transporter permease</fullName>
    </submittedName>
</protein>
<sequence length="423" mass="48522">MKRPTLKQWLVQSIHDMLYIWKQEFRNTFRDQGVLIFFVLVPLVYPLIYSFIYTNETLHDVPIAVVDNSRTSLSRDYLRRVDATSEVQIITYCADMEEAKLVLKDRKAYGIIYIPASFSDDIAEGRQTHVTLYCDMSGLLYYKSLLLANTEVSLDMNAEIKIARAGNTTERQDELTAYPITYKDVALYNPTNGFAAFLIPAVLMLIIQQTLLLGIGLSAGTARERNQFRDLVPINRHYHGTLRIVLGKGLSYLMVYALVAVYILCVVPRIFHLNQIALPGELTLFILPYLLACIFFSMTASIAIRNRETCMLMFVFTSVPLLFLSGISWPGSAIPPFWKYFSYLFPSTFGINGFVRINSMGATLHETSFEYQALWIQTGVYFITTCLVYRWQIMQSRKHVIEEYKRYKMLRAATGTGRKSAKE</sequence>
<dbReference type="Gene3D" id="3.40.1710.10">
    <property type="entry name" value="abc type-2 transporter like domain"/>
    <property type="match status" value="1"/>
</dbReference>
<gene>
    <name evidence="8" type="ORF">H9950_01450</name>
</gene>
<feature type="transmembrane region" description="Helical" evidence="6">
    <location>
        <begin position="33"/>
        <end position="52"/>
    </location>
</feature>
<dbReference type="AlphaFoldDB" id="A0A9D2HVI4"/>
<feature type="domain" description="ABC-2 type transporter transmembrane" evidence="7">
    <location>
        <begin position="34"/>
        <end position="385"/>
    </location>
</feature>
<evidence type="ECO:0000256" key="1">
    <source>
        <dbReference type="ARBA" id="ARBA00004651"/>
    </source>
</evidence>
<evidence type="ECO:0000256" key="3">
    <source>
        <dbReference type="ARBA" id="ARBA00022692"/>
    </source>
</evidence>
<keyword evidence="2" id="KW-1003">Cell membrane</keyword>
<keyword evidence="3 6" id="KW-0812">Transmembrane</keyword>